<keyword evidence="4" id="KW-1185">Reference proteome</keyword>
<dbReference type="RefSeq" id="WP_114744666.1">
    <property type="nucleotide sequence ID" value="NZ_QQAY01000002.1"/>
</dbReference>
<reference evidence="3 4" key="1">
    <citation type="submission" date="2018-07" db="EMBL/GenBank/DDBJ databases">
        <title>Genomic Encyclopedia of Type Strains, Phase IV (KMG-IV): sequencing the most valuable type-strain genomes for metagenomic binning, comparative biology and taxonomic classification.</title>
        <authorList>
            <person name="Goeker M."/>
        </authorList>
    </citation>
    <scope>NUCLEOTIDE SEQUENCE [LARGE SCALE GENOMIC DNA]</scope>
    <source>
        <strain evidence="3 4">DSM 25281</strain>
    </source>
</reference>
<evidence type="ECO:0000313" key="4">
    <source>
        <dbReference type="Proteomes" id="UP000255326"/>
    </source>
</evidence>
<dbReference type="EMBL" id="QQAY01000002">
    <property type="protein sequence ID" value="RDI45857.1"/>
    <property type="molecule type" value="Genomic_DNA"/>
</dbReference>
<dbReference type="PANTHER" id="PTHR31750">
    <property type="entry name" value="PROTEIN STAY-GREEN 1, CHLOROPLASTIC-RELATED"/>
    <property type="match status" value="1"/>
</dbReference>
<evidence type="ECO:0000313" key="3">
    <source>
        <dbReference type="EMBL" id="RDI45857.1"/>
    </source>
</evidence>
<dbReference type="OrthoDB" id="1684395at2"/>
<proteinExistence type="predicted"/>
<accession>A0A370GQA6</accession>
<dbReference type="Proteomes" id="UP000255326">
    <property type="component" value="Unassembled WGS sequence"/>
</dbReference>
<feature type="domain" description="Staygreen protein" evidence="2">
    <location>
        <begin position="3"/>
        <end position="149"/>
    </location>
</feature>
<protein>
    <submittedName>
        <fullName evidence="3">Staygreen protein</fullName>
    </submittedName>
</protein>
<organism evidence="3 4">
    <name type="scientific">Falsibacillus pallidus</name>
    <dbReference type="NCBI Taxonomy" id="493781"/>
    <lineage>
        <taxon>Bacteria</taxon>
        <taxon>Bacillati</taxon>
        <taxon>Bacillota</taxon>
        <taxon>Bacilli</taxon>
        <taxon>Bacillales</taxon>
        <taxon>Bacillaceae</taxon>
        <taxon>Falsibacillus</taxon>
    </lineage>
</organism>
<dbReference type="PANTHER" id="PTHR31750:SF4">
    <property type="entry name" value="LP06106P"/>
    <property type="match status" value="1"/>
</dbReference>
<dbReference type="AlphaFoldDB" id="A0A370GQA6"/>
<dbReference type="InterPro" id="IPR024438">
    <property type="entry name" value="Staygreen"/>
</dbReference>
<gene>
    <name evidence="3" type="ORF">DFR59_102492</name>
</gene>
<comment type="caution">
    <text evidence="3">The sequence shown here is derived from an EMBL/GenBank/DDBJ whole genome shotgun (WGS) entry which is preliminary data.</text>
</comment>
<keyword evidence="1" id="KW-0809">Transit peptide</keyword>
<sequence>MREFHPEKLSVLLLPPATPFFPVEGRKYTLTHSDLTGDMFLSAGCQFDFEKVNMLMRDEVLAEWVLHMGQHFLQAKVHISSGEYDENHASVRYMIFQKELSIALKAIANGDRLFYTYFPWLLDMPIYVEFESIYPAFQQIQYFGTIRQYLAAT</sequence>
<evidence type="ECO:0000256" key="1">
    <source>
        <dbReference type="ARBA" id="ARBA00022946"/>
    </source>
</evidence>
<dbReference type="Pfam" id="PF12638">
    <property type="entry name" value="Staygreen"/>
    <property type="match status" value="1"/>
</dbReference>
<name>A0A370GQA6_9BACI</name>
<evidence type="ECO:0000259" key="2">
    <source>
        <dbReference type="Pfam" id="PF12638"/>
    </source>
</evidence>